<reference evidence="1 2" key="1">
    <citation type="journal article" date="2016" name="Nat. Commun.">
        <title>Thousands of microbial genomes shed light on interconnected biogeochemical processes in an aquifer system.</title>
        <authorList>
            <person name="Anantharaman K."/>
            <person name="Brown C.T."/>
            <person name="Hug L.A."/>
            <person name="Sharon I."/>
            <person name="Castelle C.J."/>
            <person name="Probst A.J."/>
            <person name="Thomas B.C."/>
            <person name="Singh A."/>
            <person name="Wilkins M.J."/>
            <person name="Karaoz U."/>
            <person name="Brodie E.L."/>
            <person name="Williams K.H."/>
            <person name="Hubbard S.S."/>
            <person name="Banfield J.F."/>
        </authorList>
    </citation>
    <scope>NUCLEOTIDE SEQUENCE [LARGE SCALE GENOMIC DNA]</scope>
</reference>
<sequence length="182" mass="19947">MVLPIYLHRRAEEISVANQVEEATNVSANLAAALKEGRDEEIQASVPFVQKLLTDSETIDGSRVHIVGVEKEGGNKVLITEKDPEIYRFTNEPVKEVVLSNSSVEGVFQLVVDVVSETLRQNGGEVIGSGVSFDYEELGKMVGDLESYGYKTEVRDLEGNAPEYAIQFIDKENISSPIEEGG</sequence>
<organism evidence="1 2">
    <name type="scientific">Candidatus Woesebacteria bacterium RIFCSPHIGHO2_02_FULL_39_13</name>
    <dbReference type="NCBI Taxonomy" id="1802505"/>
    <lineage>
        <taxon>Bacteria</taxon>
        <taxon>Candidatus Woeseibacteriota</taxon>
    </lineage>
</organism>
<name>A0A1F7YY21_9BACT</name>
<protein>
    <submittedName>
        <fullName evidence="1">Uncharacterized protein</fullName>
    </submittedName>
</protein>
<dbReference type="EMBL" id="MGGR01000035">
    <property type="protein sequence ID" value="OGM32177.1"/>
    <property type="molecule type" value="Genomic_DNA"/>
</dbReference>
<proteinExistence type="predicted"/>
<gene>
    <name evidence="1" type="ORF">A3D01_02210</name>
</gene>
<evidence type="ECO:0000313" key="2">
    <source>
        <dbReference type="Proteomes" id="UP000177169"/>
    </source>
</evidence>
<dbReference type="AlphaFoldDB" id="A0A1F7YY21"/>
<dbReference type="Proteomes" id="UP000177169">
    <property type="component" value="Unassembled WGS sequence"/>
</dbReference>
<accession>A0A1F7YY21</accession>
<evidence type="ECO:0000313" key="1">
    <source>
        <dbReference type="EMBL" id="OGM32177.1"/>
    </source>
</evidence>
<comment type="caution">
    <text evidence="1">The sequence shown here is derived from an EMBL/GenBank/DDBJ whole genome shotgun (WGS) entry which is preliminary data.</text>
</comment>